<name>A0ABS0BVY8_9GAMM</name>
<organism evidence="5 6">
    <name type="scientific">Thiomicrorhabdus heinhorstiae</name>
    <dbReference type="NCBI Taxonomy" id="2748010"/>
    <lineage>
        <taxon>Bacteria</taxon>
        <taxon>Pseudomonadati</taxon>
        <taxon>Pseudomonadota</taxon>
        <taxon>Gammaproteobacteria</taxon>
        <taxon>Thiotrichales</taxon>
        <taxon>Piscirickettsiaceae</taxon>
        <taxon>Thiomicrorhabdus</taxon>
    </lineage>
</organism>
<feature type="domain" description="Alcohol dehydrogenase iron-type/glycerol dehydrogenase GldA" evidence="3">
    <location>
        <begin position="16"/>
        <end position="183"/>
    </location>
</feature>
<sequence length="397" mass="42842">MNTYPINPFQFAPMPHLHFGWGIRYQLSEHLQQSFSGILILIASPSLMKTGRFGEQLQQTLTGSFDLKVFTVSGEPSPDLIDDIVSQCPKDAQAVLGLGGGSVLDAAKAIAGLLPSQTSVMDYLEGVGAGKQLQGPTCPFIAIPTTAGTGSETTKNSVLSRIGFFKKSFRSNLLLAQSAWLDPQLLETCPQEVLYATGMDAFTQLLESYTTLKPNPLTDALAWQGMQMFIGSFEAIKSQDSQIRQQGYCNLMLAATLSGTTLANAGLGAVHGLAGPIGAFFEAPHGIVCARLLAPITQANIDSLQQSGSIQAEQTLNKYRMVSRLLNPEAREEDLLESLIERLKHYARDYTPQGLSAYGLTSDNLQPVLDNCRSGSMLGNPLVLEDEQLLDAIQQAL</sequence>
<evidence type="ECO:0000256" key="1">
    <source>
        <dbReference type="ARBA" id="ARBA00007358"/>
    </source>
</evidence>
<dbReference type="RefSeq" id="WP_185977697.1">
    <property type="nucleotide sequence ID" value="NZ_JACBGI020000004.1"/>
</dbReference>
<dbReference type="Pfam" id="PF00465">
    <property type="entry name" value="Fe-ADH"/>
    <property type="match status" value="1"/>
</dbReference>
<evidence type="ECO:0000259" key="4">
    <source>
        <dbReference type="Pfam" id="PF25137"/>
    </source>
</evidence>
<feature type="domain" description="Fe-containing alcohol dehydrogenase-like C-terminal" evidence="4">
    <location>
        <begin position="196"/>
        <end position="396"/>
    </location>
</feature>
<gene>
    <name evidence="5" type="ORF">H8792_004265</name>
</gene>
<dbReference type="PANTHER" id="PTHR11496">
    <property type="entry name" value="ALCOHOL DEHYDROGENASE"/>
    <property type="match status" value="1"/>
</dbReference>
<dbReference type="EMBL" id="JACBGI020000004">
    <property type="protein sequence ID" value="MBF6057549.1"/>
    <property type="molecule type" value="Genomic_DNA"/>
</dbReference>
<dbReference type="Gene3D" id="3.40.50.1970">
    <property type="match status" value="1"/>
</dbReference>
<dbReference type="SUPFAM" id="SSF56796">
    <property type="entry name" value="Dehydroquinate synthase-like"/>
    <property type="match status" value="1"/>
</dbReference>
<keyword evidence="2" id="KW-0560">Oxidoreductase</keyword>
<accession>A0ABS0BVY8</accession>
<dbReference type="InterPro" id="IPR039697">
    <property type="entry name" value="Alcohol_dehydrogenase_Fe"/>
</dbReference>
<evidence type="ECO:0000313" key="5">
    <source>
        <dbReference type="EMBL" id="MBF6057549.1"/>
    </source>
</evidence>
<dbReference type="Gene3D" id="1.20.1090.10">
    <property type="entry name" value="Dehydroquinate synthase-like - alpha domain"/>
    <property type="match status" value="1"/>
</dbReference>
<comment type="similarity">
    <text evidence="1">Belongs to the iron-containing alcohol dehydrogenase family.</text>
</comment>
<evidence type="ECO:0000256" key="2">
    <source>
        <dbReference type="ARBA" id="ARBA00023002"/>
    </source>
</evidence>
<proteinExistence type="inferred from homology"/>
<evidence type="ECO:0000259" key="3">
    <source>
        <dbReference type="Pfam" id="PF00465"/>
    </source>
</evidence>
<dbReference type="InterPro" id="IPR001670">
    <property type="entry name" value="ADH_Fe/GldA"/>
</dbReference>
<keyword evidence="6" id="KW-1185">Reference proteome</keyword>
<protein>
    <submittedName>
        <fullName evidence="5">Iron-containing alcohol dehydrogenase</fullName>
    </submittedName>
</protein>
<reference evidence="5 6" key="1">
    <citation type="submission" date="2020-11" db="EMBL/GenBank/DDBJ databases">
        <title>Sulfur oxidizing isolate from Hospital Hole Sinkhole.</title>
        <authorList>
            <person name="Scott K.M."/>
        </authorList>
    </citation>
    <scope>NUCLEOTIDE SEQUENCE [LARGE SCALE GENOMIC DNA]</scope>
    <source>
        <strain evidence="5 6">HH1</strain>
    </source>
</reference>
<dbReference type="Proteomes" id="UP001193680">
    <property type="component" value="Unassembled WGS sequence"/>
</dbReference>
<dbReference type="InterPro" id="IPR056798">
    <property type="entry name" value="ADH_Fe_C"/>
</dbReference>
<dbReference type="CDD" id="cd08183">
    <property type="entry name" value="Fe-ADH-like"/>
    <property type="match status" value="1"/>
</dbReference>
<dbReference type="Pfam" id="PF25137">
    <property type="entry name" value="ADH_Fe_C"/>
    <property type="match status" value="1"/>
</dbReference>
<comment type="caution">
    <text evidence="5">The sequence shown here is derived from an EMBL/GenBank/DDBJ whole genome shotgun (WGS) entry which is preliminary data.</text>
</comment>
<dbReference type="PANTHER" id="PTHR11496:SF102">
    <property type="entry name" value="ALCOHOL DEHYDROGENASE 4"/>
    <property type="match status" value="1"/>
</dbReference>
<evidence type="ECO:0000313" key="6">
    <source>
        <dbReference type="Proteomes" id="UP001193680"/>
    </source>
</evidence>